<dbReference type="AlphaFoldDB" id="A0A3S4QSL0"/>
<dbReference type="EMBL" id="LR134343">
    <property type="protein sequence ID" value="VEG13358.1"/>
    <property type="molecule type" value="Genomic_DNA"/>
</dbReference>
<gene>
    <name evidence="1" type="ORF">NCTC10297_01321</name>
</gene>
<reference evidence="1 2" key="1">
    <citation type="submission" date="2018-12" db="EMBL/GenBank/DDBJ databases">
        <authorList>
            <consortium name="Pathogen Informatics"/>
        </authorList>
    </citation>
    <scope>NUCLEOTIDE SEQUENCE [LARGE SCALE GENOMIC DNA]</scope>
    <source>
        <strain evidence="1 2">NCTC10297</strain>
    </source>
</reference>
<organism evidence="1 2">
    <name type="scientific">Moraxella cuniculi</name>
    <dbReference type="NCBI Taxonomy" id="34061"/>
    <lineage>
        <taxon>Bacteria</taxon>
        <taxon>Pseudomonadati</taxon>
        <taxon>Pseudomonadota</taxon>
        <taxon>Gammaproteobacteria</taxon>
        <taxon>Moraxellales</taxon>
        <taxon>Moraxellaceae</taxon>
        <taxon>Moraxella</taxon>
    </lineage>
</organism>
<proteinExistence type="predicted"/>
<sequence>MSGSIESRFTEQIVTKFKAGNRNYTFNSSYNVGSEIGVWAFGSGVISGQFDGTINKLPNGKYRVIGTINYQFSDVFEDPYDTFNWIPGSYDPNGKPYKITGAWSENIDKILDVNR</sequence>
<accession>A0A3S4QSL0</accession>
<evidence type="ECO:0000313" key="1">
    <source>
        <dbReference type="EMBL" id="VEG13358.1"/>
    </source>
</evidence>
<protein>
    <submittedName>
        <fullName evidence="1">Uncharacterized protein</fullName>
    </submittedName>
</protein>
<dbReference type="KEGG" id="mcun:NCTC10297_01321"/>
<name>A0A3S4QSL0_9GAMM</name>
<dbReference type="Proteomes" id="UP000274100">
    <property type="component" value="Chromosome"/>
</dbReference>
<evidence type="ECO:0000313" key="2">
    <source>
        <dbReference type="Proteomes" id="UP000274100"/>
    </source>
</evidence>